<reference evidence="2" key="1">
    <citation type="submission" date="2016-11" db="EMBL/GenBank/DDBJ databases">
        <authorList>
            <person name="Varghese N."/>
            <person name="Submissions S."/>
        </authorList>
    </citation>
    <scope>NUCLEOTIDE SEQUENCE [LARGE SCALE GENOMIC DNA]</scope>
    <source>
        <strain evidence="2">DSM 6637</strain>
    </source>
</reference>
<organism evidence="1 2">
    <name type="scientific">Paracoccus solventivorans</name>
    <dbReference type="NCBI Taxonomy" id="53463"/>
    <lineage>
        <taxon>Bacteria</taxon>
        <taxon>Pseudomonadati</taxon>
        <taxon>Pseudomonadota</taxon>
        <taxon>Alphaproteobacteria</taxon>
        <taxon>Rhodobacterales</taxon>
        <taxon>Paracoccaceae</taxon>
        <taxon>Paracoccus</taxon>
    </lineage>
</organism>
<dbReference type="EMBL" id="FRCK01000011">
    <property type="protein sequence ID" value="SHM49464.1"/>
    <property type="molecule type" value="Genomic_DNA"/>
</dbReference>
<dbReference type="AlphaFoldDB" id="A0A1M7J900"/>
<proteinExistence type="predicted"/>
<dbReference type="SUPFAM" id="SSF53850">
    <property type="entry name" value="Periplasmic binding protein-like II"/>
    <property type="match status" value="1"/>
</dbReference>
<dbReference type="OrthoDB" id="9814375at2"/>
<dbReference type="PROSITE" id="PS51318">
    <property type="entry name" value="TAT"/>
    <property type="match status" value="1"/>
</dbReference>
<evidence type="ECO:0000313" key="2">
    <source>
        <dbReference type="Proteomes" id="UP000184444"/>
    </source>
</evidence>
<dbReference type="Proteomes" id="UP000184444">
    <property type="component" value="Unassembled WGS sequence"/>
</dbReference>
<dbReference type="InterPro" id="IPR027024">
    <property type="entry name" value="UCP027386_ABC_sbc_TM0202"/>
</dbReference>
<dbReference type="PANTHER" id="PTHR30024:SF46">
    <property type="entry name" value="ABC TRANSPORTER, SUBSTRATE-BINDING LIPOPROTEIN"/>
    <property type="match status" value="1"/>
</dbReference>
<dbReference type="PIRSF" id="PIRSF027386">
    <property type="entry name" value="UCP027386_ABC_sbc_TM0202"/>
    <property type="match status" value="1"/>
</dbReference>
<protein>
    <submittedName>
        <fullName evidence="1">NitT/TauT family transport system substrate-binding protein</fullName>
    </submittedName>
</protein>
<dbReference type="STRING" id="53463.SAMN05444389_1117"/>
<dbReference type="Pfam" id="PF13379">
    <property type="entry name" value="NMT1_2"/>
    <property type="match status" value="1"/>
</dbReference>
<dbReference type="PANTHER" id="PTHR30024">
    <property type="entry name" value="ALIPHATIC SULFONATES-BINDING PROTEIN-RELATED"/>
    <property type="match status" value="1"/>
</dbReference>
<keyword evidence="2" id="KW-1185">Reference proteome</keyword>
<dbReference type="Gene3D" id="3.40.190.10">
    <property type="entry name" value="Periplasmic binding protein-like II"/>
    <property type="match status" value="2"/>
</dbReference>
<sequence length="331" mass="34190">MSPTAFRPSRRSVLAGAAAVATAFATPSILRAAPLARMALYGPPAAPSIVLAHAIAAGMLAELAPEVTLSTWRTPDELRAGLTSGTIDLSVMPVQVAANLYNRGMGVGLVNSMTDGLLHVVAKDGSVTDLAGLQGKRLAVPFVNDTPDFVLRALLEARGLSDAVQQVPVGSPIEAAQMLLAGQIDAALLSEPASTVAIMRGIPSGRHLARVIDLQEEWGRQTGGAPVLPQAGLAATQAFLDRGRELLPQLQEVLERATAAVLADPGRAASDATAALEMPAPVLALSIPHSRLVARPASQARPAIESMLSLMAKGDPAIIGGQLPDDGFYLL</sequence>
<evidence type="ECO:0000313" key="1">
    <source>
        <dbReference type="EMBL" id="SHM49464.1"/>
    </source>
</evidence>
<accession>A0A1M7J900</accession>
<gene>
    <name evidence="1" type="ORF">SAMN05444389_1117</name>
</gene>
<name>A0A1M7J900_9RHOB</name>
<dbReference type="InterPro" id="IPR006311">
    <property type="entry name" value="TAT_signal"/>
</dbReference>
<dbReference type="RefSeq" id="WP_073068093.1">
    <property type="nucleotide sequence ID" value="NZ_FRCK01000011.1"/>
</dbReference>